<dbReference type="SUPFAM" id="SSF53383">
    <property type="entry name" value="PLP-dependent transferases"/>
    <property type="match status" value="1"/>
</dbReference>
<keyword evidence="1 3" id="KW-0663">Pyridoxal phosphate</keyword>
<dbReference type="PANTHER" id="PTHR30244">
    <property type="entry name" value="TRANSAMINASE"/>
    <property type="match status" value="1"/>
</dbReference>
<protein>
    <submittedName>
        <fullName evidence="4">Aminotransferase DegT</fullName>
    </submittedName>
</protein>
<keyword evidence="5" id="KW-1185">Reference proteome</keyword>
<dbReference type="PIRSF" id="PIRSF000390">
    <property type="entry name" value="PLP_StrS"/>
    <property type="match status" value="1"/>
</dbReference>
<sequence>MTTQLFVPKFRVDECLEHVRECLEKGWTGMGFKTVEIEDEWKKYTSLPHAHFLSSATAGLHLAFEVLKRAHNWSDGDEVISASLTFVSTNHAIKYAGLEPIFADVDEYLCLDPQSIEEKITDKTKAVVFVGLGGNTGQLEAVAKLCKERGLALVLDAAHMAGSRFDGKHVGYNADVTVFSYQAVKNMPTADSGMICFQNPEYDALARKLTWLGINKDTYARTAAQGAYKWKYDVEDLGFKYHGNSIMAGMALVALKYLDNDNSYRRQLAKWYREELSECENVKIVPIAQGCESSTHLLQIRVSNRDELLVKLNENDIYPGVHYTDNSEYKMYEKSGRCPKALKASNEIISLPMHMGITRHDVVNVVNMVKKYSK</sequence>
<dbReference type="Proteomes" id="UP000094638">
    <property type="component" value="Unassembled WGS sequence"/>
</dbReference>
<dbReference type="EMBL" id="AJZO02000138">
    <property type="protein sequence ID" value="OEF50010.1"/>
    <property type="molecule type" value="Genomic_DNA"/>
</dbReference>
<evidence type="ECO:0000313" key="4">
    <source>
        <dbReference type="EMBL" id="OEF50010.1"/>
    </source>
</evidence>
<dbReference type="InterPro" id="IPR015424">
    <property type="entry name" value="PyrdxlP-dep_Trfase"/>
</dbReference>
<organism evidence="4 5">
    <name type="scientific">Vibrio tasmaniensis 1F-267</name>
    <dbReference type="NCBI Taxonomy" id="1191324"/>
    <lineage>
        <taxon>Bacteria</taxon>
        <taxon>Pseudomonadati</taxon>
        <taxon>Pseudomonadota</taxon>
        <taxon>Gammaproteobacteria</taxon>
        <taxon>Vibrionales</taxon>
        <taxon>Vibrionaceae</taxon>
        <taxon>Vibrio</taxon>
    </lineage>
</organism>
<comment type="caution">
    <text evidence="4">The sequence shown here is derived from an EMBL/GenBank/DDBJ whole genome shotgun (WGS) entry which is preliminary data.</text>
</comment>
<keyword evidence="4" id="KW-0032">Aminotransferase</keyword>
<name>A0ABX3B707_9VIBR</name>
<evidence type="ECO:0000313" key="5">
    <source>
        <dbReference type="Proteomes" id="UP000094638"/>
    </source>
</evidence>
<keyword evidence="4" id="KW-0808">Transferase</keyword>
<dbReference type="Gene3D" id="3.90.1150.10">
    <property type="entry name" value="Aspartate Aminotransferase, domain 1"/>
    <property type="match status" value="1"/>
</dbReference>
<dbReference type="InterPro" id="IPR015422">
    <property type="entry name" value="PyrdxlP-dep_Trfase_small"/>
</dbReference>
<accession>A0ABX3B707</accession>
<evidence type="ECO:0000256" key="2">
    <source>
        <dbReference type="ARBA" id="ARBA00037999"/>
    </source>
</evidence>
<dbReference type="PANTHER" id="PTHR30244:SF34">
    <property type="entry name" value="DTDP-4-AMINO-4,6-DIDEOXYGALACTOSE TRANSAMINASE"/>
    <property type="match status" value="1"/>
</dbReference>
<dbReference type="InterPro" id="IPR015421">
    <property type="entry name" value="PyrdxlP-dep_Trfase_major"/>
</dbReference>
<dbReference type="Gene3D" id="3.40.640.10">
    <property type="entry name" value="Type I PLP-dependent aspartate aminotransferase-like (Major domain)"/>
    <property type="match status" value="1"/>
</dbReference>
<dbReference type="Pfam" id="PF01041">
    <property type="entry name" value="DegT_DnrJ_EryC1"/>
    <property type="match status" value="1"/>
</dbReference>
<dbReference type="GO" id="GO:0008483">
    <property type="term" value="F:transaminase activity"/>
    <property type="evidence" value="ECO:0007669"/>
    <property type="project" value="UniProtKB-KW"/>
</dbReference>
<dbReference type="InterPro" id="IPR000653">
    <property type="entry name" value="DegT/StrS_aminotransferase"/>
</dbReference>
<comment type="similarity">
    <text evidence="2 3">Belongs to the DegT/DnrJ/EryC1 family.</text>
</comment>
<evidence type="ECO:0000256" key="3">
    <source>
        <dbReference type="RuleBase" id="RU004508"/>
    </source>
</evidence>
<dbReference type="RefSeq" id="WP_017102395.1">
    <property type="nucleotide sequence ID" value="NZ_AJZO02000138.1"/>
</dbReference>
<proteinExistence type="inferred from homology"/>
<gene>
    <name evidence="4" type="ORF">A163_04895</name>
</gene>
<evidence type="ECO:0000256" key="1">
    <source>
        <dbReference type="ARBA" id="ARBA00022898"/>
    </source>
</evidence>
<reference evidence="4 5" key="1">
    <citation type="journal article" date="2012" name="Science">
        <title>Ecological populations of bacteria act as socially cohesive units of antibiotic production and resistance.</title>
        <authorList>
            <person name="Cordero O.X."/>
            <person name="Wildschutte H."/>
            <person name="Kirkup B."/>
            <person name="Proehl S."/>
            <person name="Ngo L."/>
            <person name="Hussain F."/>
            <person name="Le Roux F."/>
            <person name="Mincer T."/>
            <person name="Polz M.F."/>
        </authorList>
    </citation>
    <scope>NUCLEOTIDE SEQUENCE [LARGE SCALE GENOMIC DNA]</scope>
    <source>
        <strain evidence="4 5">1F-267</strain>
    </source>
</reference>